<dbReference type="Proteomes" id="UP001153331">
    <property type="component" value="Unassembled WGS sequence"/>
</dbReference>
<protein>
    <submittedName>
        <fullName evidence="1">Uncharacterized protein</fullName>
    </submittedName>
</protein>
<accession>A0ACC2INY8</accession>
<sequence length="503" mass="54115">MSRRRLAYWYQTGTGKPELTELFALTEKLQHADICDQASAAVPATGVTSRRCRDHARHTTRRIAESTTTRKVVNFVLGQVCTSARTPPAIQPQLPLPPHTDTTMSVQPLITFKAGKCEITARDGNKQSVKPVREPGYVYLYQGEDEFVHFCWRPRNKSLDESDLDLIMIPGDGSFSPYTGKDAAEDSESVKSPTDGRIFVLKFNSSSQRYLFWLQSKSQHPRGDASWFSERDLKIGQIVDLLLNGEEIDVQAELASVPNPTGGDDDETMEDVEEDSSSRNRHGSTGGAGSGATGGDIRDEGEESREGGADGGRAAGLGDVSSVVKNFMDSLKGGNLGGGSGSGSQQSGGESFTTLLDLLSPKTTGPVIEKASDELIDALCAQLPTTPFLLEAEVEDVDQIDPNGETAQMVVQTLDQDSKREVLKNIIRAPQLRAALGSLTEALREGALPTVSQALNIDVENGGYMRGGAMPLGGGDAVKAFLEGVKKTAEKEKKDDADTMDES</sequence>
<keyword evidence="2" id="KW-1185">Reference proteome</keyword>
<name>A0ACC2INY8_9PLEO</name>
<comment type="caution">
    <text evidence="1">The sequence shown here is derived from an EMBL/GenBank/DDBJ whole genome shotgun (WGS) entry which is preliminary data.</text>
</comment>
<evidence type="ECO:0000313" key="2">
    <source>
        <dbReference type="Proteomes" id="UP001153331"/>
    </source>
</evidence>
<gene>
    <name evidence="1" type="ORF">OPT61_g1751</name>
</gene>
<evidence type="ECO:0000313" key="1">
    <source>
        <dbReference type="EMBL" id="KAJ8116930.1"/>
    </source>
</evidence>
<reference evidence="1" key="1">
    <citation type="submission" date="2022-11" db="EMBL/GenBank/DDBJ databases">
        <title>Genome Sequence of Boeremia exigua.</title>
        <authorList>
            <person name="Buettner E."/>
        </authorList>
    </citation>
    <scope>NUCLEOTIDE SEQUENCE</scope>
    <source>
        <strain evidence="1">CU02</strain>
    </source>
</reference>
<proteinExistence type="predicted"/>
<dbReference type="EMBL" id="JAPHNI010000073">
    <property type="protein sequence ID" value="KAJ8116930.1"/>
    <property type="molecule type" value="Genomic_DNA"/>
</dbReference>
<organism evidence="1 2">
    <name type="scientific">Boeremia exigua</name>
    <dbReference type="NCBI Taxonomy" id="749465"/>
    <lineage>
        <taxon>Eukaryota</taxon>
        <taxon>Fungi</taxon>
        <taxon>Dikarya</taxon>
        <taxon>Ascomycota</taxon>
        <taxon>Pezizomycotina</taxon>
        <taxon>Dothideomycetes</taxon>
        <taxon>Pleosporomycetidae</taxon>
        <taxon>Pleosporales</taxon>
        <taxon>Pleosporineae</taxon>
        <taxon>Didymellaceae</taxon>
        <taxon>Boeremia</taxon>
    </lineage>
</organism>